<organism evidence="1 2">
    <name type="scientific">Phytophthora palmivora</name>
    <dbReference type="NCBI Taxonomy" id="4796"/>
    <lineage>
        <taxon>Eukaryota</taxon>
        <taxon>Sar</taxon>
        <taxon>Stramenopiles</taxon>
        <taxon>Oomycota</taxon>
        <taxon>Peronosporomycetes</taxon>
        <taxon>Peronosporales</taxon>
        <taxon>Peronosporaceae</taxon>
        <taxon>Phytophthora</taxon>
    </lineage>
</organism>
<dbReference type="EMBL" id="NCKW01003415">
    <property type="protein sequence ID" value="POM76598.1"/>
    <property type="molecule type" value="Genomic_DNA"/>
</dbReference>
<name>A0A2P4YFL5_9STRA</name>
<dbReference type="OrthoDB" id="126752at2759"/>
<sequence length="143" mass="15287">MVVVDASEADLWSGSYVGHPIAFVHQTGPDNDQWAYGVVTSYHMRGTAAFLHTSLTVIVVDRINYALKTGYTVNFTVLDSLELVDRQDAVIAACGKSRSGIPTAVSTTMLTIPMTTARTTVGRPNNATSVAFVFKTDLSASDA</sequence>
<keyword evidence="2" id="KW-1185">Reference proteome</keyword>
<comment type="caution">
    <text evidence="1">The sequence shown here is derived from an EMBL/GenBank/DDBJ whole genome shotgun (WGS) entry which is preliminary data.</text>
</comment>
<gene>
    <name evidence="1" type="ORF">PHPALM_6139</name>
</gene>
<evidence type="ECO:0000313" key="2">
    <source>
        <dbReference type="Proteomes" id="UP000237271"/>
    </source>
</evidence>
<reference evidence="1 2" key="1">
    <citation type="journal article" date="2017" name="Genome Biol. Evol.">
        <title>Phytophthora megakarya and P. palmivora, closely related causal agents of cacao black pod rot, underwent increases in genome sizes and gene numbers by different mechanisms.</title>
        <authorList>
            <person name="Ali S.S."/>
            <person name="Shao J."/>
            <person name="Lary D.J."/>
            <person name="Kronmiller B."/>
            <person name="Shen D."/>
            <person name="Strem M.D."/>
            <person name="Amoako-Attah I."/>
            <person name="Akrofi A.Y."/>
            <person name="Begoude B.A."/>
            <person name="Ten Hoopen G.M."/>
            <person name="Coulibaly K."/>
            <person name="Kebe B.I."/>
            <person name="Melnick R.L."/>
            <person name="Guiltinan M.J."/>
            <person name="Tyler B.M."/>
            <person name="Meinhardt L.W."/>
            <person name="Bailey B.A."/>
        </authorList>
    </citation>
    <scope>NUCLEOTIDE SEQUENCE [LARGE SCALE GENOMIC DNA]</scope>
    <source>
        <strain evidence="2">sbr112.9</strain>
    </source>
</reference>
<evidence type="ECO:0000313" key="1">
    <source>
        <dbReference type="EMBL" id="POM76598.1"/>
    </source>
</evidence>
<accession>A0A2P4YFL5</accession>
<dbReference type="AlphaFoldDB" id="A0A2P4YFL5"/>
<dbReference type="Proteomes" id="UP000237271">
    <property type="component" value="Unassembled WGS sequence"/>
</dbReference>
<proteinExistence type="predicted"/>
<protein>
    <submittedName>
        <fullName evidence="1">Uncharacterized protein</fullName>
    </submittedName>
</protein>